<protein>
    <submittedName>
        <fullName evidence="7">Peptide/nickel transport system substrate-binding protein</fullName>
    </submittedName>
</protein>
<evidence type="ECO:0000256" key="5">
    <source>
        <dbReference type="SAM" id="SignalP"/>
    </source>
</evidence>
<dbReference type="SUPFAM" id="SSF53850">
    <property type="entry name" value="Periplasmic binding protein-like II"/>
    <property type="match status" value="1"/>
</dbReference>
<keyword evidence="4 5" id="KW-0732">Signal</keyword>
<dbReference type="Proteomes" id="UP000199245">
    <property type="component" value="Unassembled WGS sequence"/>
</dbReference>
<dbReference type="Gene3D" id="3.10.105.10">
    <property type="entry name" value="Dipeptide-binding Protein, Domain 3"/>
    <property type="match status" value="1"/>
</dbReference>
<dbReference type="GO" id="GO:0043190">
    <property type="term" value="C:ATP-binding cassette (ABC) transporter complex"/>
    <property type="evidence" value="ECO:0007669"/>
    <property type="project" value="InterPro"/>
</dbReference>
<organism evidence="7 8">
    <name type="scientific">Bradyrhizobium brasilense</name>
    <dbReference type="NCBI Taxonomy" id="1419277"/>
    <lineage>
        <taxon>Bacteria</taxon>
        <taxon>Pseudomonadati</taxon>
        <taxon>Pseudomonadota</taxon>
        <taxon>Alphaproteobacteria</taxon>
        <taxon>Hyphomicrobiales</taxon>
        <taxon>Nitrobacteraceae</taxon>
        <taxon>Bradyrhizobium</taxon>
    </lineage>
</organism>
<dbReference type="InterPro" id="IPR000914">
    <property type="entry name" value="SBP_5_dom"/>
</dbReference>
<dbReference type="RefSeq" id="WP_092083251.1">
    <property type="nucleotide sequence ID" value="NZ_FMZW01000013.1"/>
</dbReference>
<evidence type="ECO:0000313" key="7">
    <source>
        <dbReference type="EMBL" id="SDD60431.1"/>
    </source>
</evidence>
<sequence length="532" mass="59095">MSVRWSLFAATVAALVAFALPASAQTLKYANQGELKSLDPYTLKETTTIAHHAHVYEGLTARDKDLKIIPALAESWETLSPTKWRFHLRKGVKFHNGDPFTADDVLFSAERVRAKGSNFLSNVPADAKFSKIDDYTVDVTLDSPNPILISQWDSWYIMDKKWCEENNSVAPTPASATTPSYAALHENGTGPFTIESHQPGVKTVFKAFAGYWRKPEHNLKEIIFTPIGSDATRVAALLSGEVDVIEPVPLQDIQRVNSSGVATVMTAPEIRTIFIGMDTARDELLYSNIKGKNPFKDIRVREAFYKTIDVDLIKTRVMRGMSTPSTLMIAPELYPLSKEFTRPKLDPDGAKKLLADAGYPNGFEVTMDCPNDRYVNDAAICQAVVGMLARIGVKVNLLAQPKAQYFAKVLKPGGYQTSFFMLGWTPATSDSHNVLHDILGCRDDPKDATRGEANLGGYCNKEVDTLTDKVLIEGDTAKRDQLIKQAYDIVIKDYGYIPLHQQPLVWGVSKKVKLTQRADNQVLLYWATKQGE</sequence>
<evidence type="ECO:0000256" key="1">
    <source>
        <dbReference type="ARBA" id="ARBA00004418"/>
    </source>
</evidence>
<dbReference type="InterPro" id="IPR030678">
    <property type="entry name" value="Peptide/Ni-bd"/>
</dbReference>
<gene>
    <name evidence="7" type="ORF">SAMN05216337_101333</name>
</gene>
<evidence type="ECO:0000256" key="2">
    <source>
        <dbReference type="ARBA" id="ARBA00005695"/>
    </source>
</evidence>
<dbReference type="CDD" id="cd08498">
    <property type="entry name" value="PBP2_NikA_DppA_OppA_like_2"/>
    <property type="match status" value="1"/>
</dbReference>
<comment type="similarity">
    <text evidence="2">Belongs to the bacterial solute-binding protein 5 family.</text>
</comment>
<dbReference type="PANTHER" id="PTHR30290:SF9">
    <property type="entry name" value="OLIGOPEPTIDE-BINDING PROTEIN APPA"/>
    <property type="match status" value="1"/>
</dbReference>
<dbReference type="InterPro" id="IPR039424">
    <property type="entry name" value="SBP_5"/>
</dbReference>
<dbReference type="Pfam" id="PF00496">
    <property type="entry name" value="SBP_bac_5"/>
    <property type="match status" value="1"/>
</dbReference>
<dbReference type="GO" id="GO:1904680">
    <property type="term" value="F:peptide transmembrane transporter activity"/>
    <property type="evidence" value="ECO:0007669"/>
    <property type="project" value="TreeGrafter"/>
</dbReference>
<dbReference type="EMBL" id="FMZW01000013">
    <property type="protein sequence ID" value="SDD60431.1"/>
    <property type="molecule type" value="Genomic_DNA"/>
</dbReference>
<dbReference type="AlphaFoldDB" id="A0A1G6W3M2"/>
<dbReference type="Gene3D" id="3.40.190.10">
    <property type="entry name" value="Periplasmic binding protein-like II"/>
    <property type="match status" value="1"/>
</dbReference>
<reference evidence="7 8" key="1">
    <citation type="submission" date="2016-10" db="EMBL/GenBank/DDBJ databases">
        <authorList>
            <person name="de Groot N.N."/>
        </authorList>
    </citation>
    <scope>NUCLEOTIDE SEQUENCE [LARGE SCALE GENOMIC DNA]</scope>
    <source>
        <strain evidence="7 8">R5</strain>
    </source>
</reference>
<dbReference type="PIRSF" id="PIRSF002741">
    <property type="entry name" value="MppA"/>
    <property type="match status" value="1"/>
</dbReference>
<evidence type="ECO:0000259" key="6">
    <source>
        <dbReference type="Pfam" id="PF00496"/>
    </source>
</evidence>
<evidence type="ECO:0000313" key="8">
    <source>
        <dbReference type="Proteomes" id="UP000199245"/>
    </source>
</evidence>
<dbReference type="GO" id="GO:0015833">
    <property type="term" value="P:peptide transport"/>
    <property type="evidence" value="ECO:0007669"/>
    <property type="project" value="TreeGrafter"/>
</dbReference>
<feature type="domain" description="Solute-binding protein family 5" evidence="6">
    <location>
        <begin position="67"/>
        <end position="443"/>
    </location>
</feature>
<dbReference type="Gene3D" id="3.90.76.10">
    <property type="entry name" value="Dipeptide-binding Protein, Domain 1"/>
    <property type="match status" value="1"/>
</dbReference>
<name>A0A1G6W3M2_9BRAD</name>
<evidence type="ECO:0000256" key="4">
    <source>
        <dbReference type="ARBA" id="ARBA00022729"/>
    </source>
</evidence>
<feature type="signal peptide" evidence="5">
    <location>
        <begin position="1"/>
        <end position="24"/>
    </location>
</feature>
<accession>A0A1G6W3M2</accession>
<feature type="chain" id="PRO_5011729541" evidence="5">
    <location>
        <begin position="25"/>
        <end position="532"/>
    </location>
</feature>
<dbReference type="GO" id="GO:0030288">
    <property type="term" value="C:outer membrane-bounded periplasmic space"/>
    <property type="evidence" value="ECO:0007669"/>
    <property type="project" value="UniProtKB-ARBA"/>
</dbReference>
<comment type="subcellular location">
    <subcellularLocation>
        <location evidence="1">Periplasm</location>
    </subcellularLocation>
</comment>
<evidence type="ECO:0000256" key="3">
    <source>
        <dbReference type="ARBA" id="ARBA00022448"/>
    </source>
</evidence>
<proteinExistence type="inferred from homology"/>
<keyword evidence="3" id="KW-0813">Transport</keyword>
<dbReference type="PANTHER" id="PTHR30290">
    <property type="entry name" value="PERIPLASMIC BINDING COMPONENT OF ABC TRANSPORTER"/>
    <property type="match status" value="1"/>
</dbReference>